<comment type="caution">
    <text evidence="4">The sequence shown here is derived from an EMBL/GenBank/DDBJ whole genome shotgun (WGS) entry which is preliminary data.</text>
</comment>
<dbReference type="AlphaFoldDB" id="A0A0V0QKE5"/>
<feature type="region of interest" description="Disordered" evidence="2">
    <location>
        <begin position="367"/>
        <end position="391"/>
    </location>
</feature>
<keyword evidence="3" id="KW-0812">Transmembrane</keyword>
<feature type="transmembrane region" description="Helical" evidence="3">
    <location>
        <begin position="134"/>
        <end position="155"/>
    </location>
</feature>
<proteinExistence type="predicted"/>
<organism evidence="4 5">
    <name type="scientific">Pseudocohnilembus persalinus</name>
    <name type="common">Ciliate</name>
    <dbReference type="NCBI Taxonomy" id="266149"/>
    <lineage>
        <taxon>Eukaryota</taxon>
        <taxon>Sar</taxon>
        <taxon>Alveolata</taxon>
        <taxon>Ciliophora</taxon>
        <taxon>Intramacronucleata</taxon>
        <taxon>Oligohymenophorea</taxon>
        <taxon>Scuticociliatia</taxon>
        <taxon>Philasterida</taxon>
        <taxon>Pseudocohnilembidae</taxon>
        <taxon>Pseudocohnilembus</taxon>
    </lineage>
</organism>
<feature type="compositionally biased region" description="Basic residues" evidence="2">
    <location>
        <begin position="367"/>
        <end position="376"/>
    </location>
</feature>
<evidence type="ECO:0000256" key="1">
    <source>
        <dbReference type="SAM" id="Coils"/>
    </source>
</evidence>
<evidence type="ECO:0000313" key="4">
    <source>
        <dbReference type="EMBL" id="KRX02660.1"/>
    </source>
</evidence>
<dbReference type="GO" id="GO:0051959">
    <property type="term" value="F:dynein light intermediate chain binding"/>
    <property type="evidence" value="ECO:0007669"/>
    <property type="project" value="InterPro"/>
</dbReference>
<dbReference type="OrthoDB" id="424310at2759"/>
<dbReference type="EMBL" id="LDAU01000154">
    <property type="protein sequence ID" value="KRX02660.1"/>
    <property type="molecule type" value="Genomic_DNA"/>
</dbReference>
<evidence type="ECO:0000256" key="3">
    <source>
        <dbReference type="SAM" id="Phobius"/>
    </source>
</evidence>
<dbReference type="Gene3D" id="1.20.920.20">
    <property type="match status" value="1"/>
</dbReference>
<dbReference type="GO" id="GO:0045505">
    <property type="term" value="F:dynein intermediate chain binding"/>
    <property type="evidence" value="ECO:0007669"/>
    <property type="project" value="InterPro"/>
</dbReference>
<dbReference type="InterPro" id="IPR026983">
    <property type="entry name" value="DHC"/>
</dbReference>
<feature type="compositionally biased region" description="Basic and acidic residues" evidence="2">
    <location>
        <begin position="377"/>
        <end position="391"/>
    </location>
</feature>
<reference evidence="4 5" key="1">
    <citation type="journal article" date="2015" name="Sci. Rep.">
        <title>Genome of the facultative scuticociliatosis pathogen Pseudocohnilembus persalinus provides insight into its virulence through horizontal gene transfer.</title>
        <authorList>
            <person name="Xiong J."/>
            <person name="Wang G."/>
            <person name="Cheng J."/>
            <person name="Tian M."/>
            <person name="Pan X."/>
            <person name="Warren A."/>
            <person name="Jiang C."/>
            <person name="Yuan D."/>
            <person name="Miao W."/>
        </authorList>
    </citation>
    <scope>NUCLEOTIDE SEQUENCE [LARGE SCALE GENOMIC DNA]</scope>
    <source>
        <strain evidence="4">36N120E</strain>
    </source>
</reference>
<dbReference type="Proteomes" id="UP000054937">
    <property type="component" value="Unassembled WGS sequence"/>
</dbReference>
<name>A0A0V0QKE5_PSEPJ</name>
<protein>
    <submittedName>
        <fullName evidence="4">Insulin-like growth factor binding protein, N-terminal</fullName>
    </submittedName>
</protein>
<dbReference type="PANTHER" id="PTHR45703">
    <property type="entry name" value="DYNEIN HEAVY CHAIN"/>
    <property type="match status" value="1"/>
</dbReference>
<gene>
    <name evidence="4" type="ORF">PPERSA_12000</name>
</gene>
<dbReference type="GO" id="GO:0007018">
    <property type="term" value="P:microtubule-based movement"/>
    <property type="evidence" value="ECO:0007669"/>
    <property type="project" value="InterPro"/>
</dbReference>
<keyword evidence="3" id="KW-0472">Membrane</keyword>
<keyword evidence="1" id="KW-0175">Coiled coil</keyword>
<dbReference type="InParanoid" id="A0A0V0QKE5"/>
<evidence type="ECO:0000256" key="2">
    <source>
        <dbReference type="SAM" id="MobiDB-lite"/>
    </source>
</evidence>
<accession>A0A0V0QKE5</accession>
<sequence length="705" mass="84732">MEYNTCTDSNCQNNICLKCDDENKHPSSNCKCKIGEYNDNGICRKCSSECESCYDSNKQCTSCKVDDNRILNYNNYSCDCDAQNGYIDLGSNNCGKCYFIGSSCVEECPKETKADENRICVDDSSEELGSDDDLVFMIMAISLILIMTFLSLLLYGHFSKRFRRFVMSLKFQTPPLCQEEKFYLANEVEMQRLQVYKDENKEEDEKRRQEELRLKELEEEEHRKRMKALEERIKKEEEERLKLEKLIEERKKLEEEERRRRQAEEERKKLMEEEMRKKKLLEQKLRMMELEEQERKLAEQEAKKRELETWLKKQRIQEEYAEKEKEDELMSAERIEQIEAQKKLEEEEKLQLDEEEKERRQLLQKVREKKRIRQQQRQKEKNAIQQANEKKIEKMREERNKIIQEKQNMEDYNADCIKKSKEIEEELIAIKRELQASIDERKNIKNKQIELNERQQRIQEERQQLDQELQGIDFSSAKDKLKKLQDKDITFLQHLRQPPERIRVCLEALITILKNSTKKIQWDQIKKEICSPVFRKQLFFYDPNTIQDKVFNKVIKEYKSHSEWDIEKIAKASVAAGIFAEWIEGIIEFKETKDNNLPLFEKMNDLKMEENQLVEEFEELDDLLFKSRELEEEEYALELQIKELEENQKDYKLKATENLDQIEEKEEEINNINTNDLTLEEIEDDDLESEIDSNIDIDDLKLLDV</sequence>
<dbReference type="PANTHER" id="PTHR45703:SF36">
    <property type="entry name" value="DYNEIN HEAVY CHAIN, CYTOPLASMIC"/>
    <property type="match status" value="1"/>
</dbReference>
<dbReference type="InterPro" id="IPR009030">
    <property type="entry name" value="Growth_fac_rcpt_cys_sf"/>
</dbReference>
<keyword evidence="5" id="KW-1185">Reference proteome</keyword>
<dbReference type="SUPFAM" id="SSF57184">
    <property type="entry name" value="Growth factor receptor domain"/>
    <property type="match status" value="1"/>
</dbReference>
<feature type="coiled-coil region" evidence="1">
    <location>
        <begin position="603"/>
        <end position="675"/>
    </location>
</feature>
<keyword evidence="3" id="KW-1133">Transmembrane helix</keyword>
<dbReference type="GO" id="GO:0030286">
    <property type="term" value="C:dynein complex"/>
    <property type="evidence" value="ECO:0007669"/>
    <property type="project" value="InterPro"/>
</dbReference>
<evidence type="ECO:0000313" key="5">
    <source>
        <dbReference type="Proteomes" id="UP000054937"/>
    </source>
</evidence>